<dbReference type="PANTHER" id="PTHR43798:SF29">
    <property type="entry name" value="AB HYDROLASE-1 DOMAIN-CONTAINING PROTEIN"/>
    <property type="match status" value="1"/>
</dbReference>
<dbReference type="RefSeq" id="WP_344329890.1">
    <property type="nucleotide sequence ID" value="NZ_BAAAPY010000013.1"/>
</dbReference>
<dbReference type="Pfam" id="PF00561">
    <property type="entry name" value="Abhydrolase_1"/>
    <property type="match status" value="1"/>
</dbReference>
<evidence type="ECO:0000259" key="2">
    <source>
        <dbReference type="Pfam" id="PF00561"/>
    </source>
</evidence>
<accession>A0ABP5HRD8</accession>
<dbReference type="InterPro" id="IPR029058">
    <property type="entry name" value="AB_hydrolase_fold"/>
</dbReference>
<evidence type="ECO:0000256" key="1">
    <source>
        <dbReference type="SAM" id="MobiDB-lite"/>
    </source>
</evidence>
<feature type="domain" description="AB hydrolase-1" evidence="2">
    <location>
        <begin position="27"/>
        <end position="132"/>
    </location>
</feature>
<dbReference type="Gene3D" id="3.40.50.1820">
    <property type="entry name" value="alpha/beta hydrolase"/>
    <property type="match status" value="1"/>
</dbReference>
<dbReference type="EMBL" id="BAAAPY010000013">
    <property type="protein sequence ID" value="GAA2084789.1"/>
    <property type="molecule type" value="Genomic_DNA"/>
</dbReference>
<evidence type="ECO:0000313" key="3">
    <source>
        <dbReference type="EMBL" id="GAA2084789.1"/>
    </source>
</evidence>
<gene>
    <name evidence="3" type="primary">pcaD</name>
    <name evidence="3" type="ORF">GCM10009821_27790</name>
</gene>
<reference evidence="4" key="1">
    <citation type="journal article" date="2019" name="Int. J. Syst. Evol. Microbiol.">
        <title>The Global Catalogue of Microorganisms (GCM) 10K type strain sequencing project: providing services to taxonomists for standard genome sequencing and annotation.</title>
        <authorList>
            <consortium name="The Broad Institute Genomics Platform"/>
            <consortium name="The Broad Institute Genome Sequencing Center for Infectious Disease"/>
            <person name="Wu L."/>
            <person name="Ma J."/>
        </authorList>
    </citation>
    <scope>NUCLEOTIDE SEQUENCE [LARGE SCALE GENOMIC DNA]</scope>
    <source>
        <strain evidence="4">JCM 15749</strain>
    </source>
</reference>
<sequence length="277" mass="29718">MPLAEVNGIRFHHTDTGPPPGRPDAETIVFGHGLLFSGWMFEPQVEALREEYRCVTVDWRGQGGTPPVAGSDGYVADMDSLLDDLLALLDHLGLPAVHYVGLSMGGFVGMRLAARHPERVRTLALLDTSAGPEDPEKVSQYRLLATVYRWLGFGPVRGRVEPLMFGPTLLDSPRRDEVVEPWLATLRTVDRKGMRAAILGVTDRLPVVDELANIEAPTLVAVGADDVATPVAKSEAIASGIAGARLEVIADAGHSSTVEQPEAVTALLREHLAAAGR</sequence>
<dbReference type="Proteomes" id="UP001501480">
    <property type="component" value="Unassembled WGS sequence"/>
</dbReference>
<protein>
    <submittedName>
        <fullName evidence="3">3-oxoadipate enol-lactonase</fullName>
    </submittedName>
</protein>
<name>A0ABP5HRD8_9ACTN</name>
<feature type="region of interest" description="Disordered" evidence="1">
    <location>
        <begin position="1"/>
        <end position="22"/>
    </location>
</feature>
<organism evidence="3 4">
    <name type="scientific">Aeromicrobium halocynthiae</name>
    <dbReference type="NCBI Taxonomy" id="560557"/>
    <lineage>
        <taxon>Bacteria</taxon>
        <taxon>Bacillati</taxon>
        <taxon>Actinomycetota</taxon>
        <taxon>Actinomycetes</taxon>
        <taxon>Propionibacteriales</taxon>
        <taxon>Nocardioidaceae</taxon>
        <taxon>Aeromicrobium</taxon>
    </lineage>
</organism>
<dbReference type="InterPro" id="IPR000073">
    <property type="entry name" value="AB_hydrolase_1"/>
</dbReference>
<dbReference type="PRINTS" id="PR00111">
    <property type="entry name" value="ABHYDROLASE"/>
</dbReference>
<keyword evidence="4" id="KW-1185">Reference proteome</keyword>
<comment type="caution">
    <text evidence="3">The sequence shown here is derived from an EMBL/GenBank/DDBJ whole genome shotgun (WGS) entry which is preliminary data.</text>
</comment>
<evidence type="ECO:0000313" key="4">
    <source>
        <dbReference type="Proteomes" id="UP001501480"/>
    </source>
</evidence>
<proteinExistence type="predicted"/>
<dbReference type="PANTHER" id="PTHR43798">
    <property type="entry name" value="MONOACYLGLYCEROL LIPASE"/>
    <property type="match status" value="1"/>
</dbReference>
<dbReference type="SUPFAM" id="SSF53474">
    <property type="entry name" value="alpha/beta-Hydrolases"/>
    <property type="match status" value="1"/>
</dbReference>
<dbReference type="InterPro" id="IPR050266">
    <property type="entry name" value="AB_hydrolase_sf"/>
</dbReference>